<feature type="chain" id="PRO_5013388863" evidence="9">
    <location>
        <begin position="27"/>
        <end position="693"/>
    </location>
</feature>
<feature type="signal peptide" evidence="9">
    <location>
        <begin position="1"/>
        <end position="26"/>
    </location>
</feature>
<dbReference type="SUPFAM" id="SSF53822">
    <property type="entry name" value="Periplasmic binding protein-like I"/>
    <property type="match status" value="1"/>
</dbReference>
<evidence type="ECO:0000256" key="1">
    <source>
        <dbReference type="ARBA" id="ARBA00004479"/>
    </source>
</evidence>
<comment type="caution">
    <text evidence="11">The sequence shown here is derived from an EMBL/GenBank/DDBJ whole genome shotgun (WGS) entry which is preliminary data.</text>
</comment>
<keyword evidence="7" id="KW-0325">Glycoprotein</keyword>
<evidence type="ECO:0000256" key="9">
    <source>
        <dbReference type="SAM" id="SignalP"/>
    </source>
</evidence>
<dbReference type="EMBL" id="MTYJ01000057">
    <property type="protein sequence ID" value="OQV17698.1"/>
    <property type="molecule type" value="Genomic_DNA"/>
</dbReference>
<proteinExistence type="predicted"/>
<evidence type="ECO:0000313" key="11">
    <source>
        <dbReference type="EMBL" id="OQV17698.1"/>
    </source>
</evidence>
<dbReference type="Proteomes" id="UP000192578">
    <property type="component" value="Unassembled WGS sequence"/>
</dbReference>
<protein>
    <submittedName>
        <fullName evidence="11">Atrial natriuretic peptide receptor 2</fullName>
    </submittedName>
</protein>
<evidence type="ECO:0000256" key="4">
    <source>
        <dbReference type="ARBA" id="ARBA00022989"/>
    </source>
</evidence>
<feature type="transmembrane region" description="Helical" evidence="8">
    <location>
        <begin position="493"/>
        <end position="515"/>
    </location>
</feature>
<dbReference type="GO" id="GO:0038023">
    <property type="term" value="F:signaling receptor activity"/>
    <property type="evidence" value="ECO:0007669"/>
    <property type="project" value="TreeGrafter"/>
</dbReference>
<dbReference type="PROSITE" id="PS51257">
    <property type="entry name" value="PROKAR_LIPOPROTEIN"/>
    <property type="match status" value="1"/>
</dbReference>
<keyword evidence="5 8" id="KW-0472">Membrane</keyword>
<reference evidence="12" key="1">
    <citation type="submission" date="2017-01" db="EMBL/GenBank/DDBJ databases">
        <title>Comparative genomics of anhydrobiosis in the tardigrade Hypsibius dujardini.</title>
        <authorList>
            <person name="Yoshida Y."/>
            <person name="Koutsovoulos G."/>
            <person name="Laetsch D."/>
            <person name="Stevens L."/>
            <person name="Kumar S."/>
            <person name="Horikawa D."/>
            <person name="Ishino K."/>
            <person name="Komine S."/>
            <person name="Tomita M."/>
            <person name="Blaxter M."/>
            <person name="Arakawa K."/>
        </authorList>
    </citation>
    <scope>NUCLEOTIDE SEQUENCE [LARGE SCALE GENOMIC DNA]</scope>
    <source>
        <strain evidence="12">Z151</strain>
    </source>
</reference>
<dbReference type="GO" id="GO:0017046">
    <property type="term" value="F:peptide hormone binding"/>
    <property type="evidence" value="ECO:0007669"/>
    <property type="project" value="TreeGrafter"/>
</dbReference>
<keyword evidence="2 8" id="KW-0812">Transmembrane</keyword>
<keyword evidence="4 8" id="KW-1133">Transmembrane helix</keyword>
<name>A0A1W0WR68_HYPEX</name>
<dbReference type="InterPro" id="IPR052612">
    <property type="entry name" value="ANP_Clearance_Receptor"/>
</dbReference>
<dbReference type="Gene3D" id="3.40.50.2300">
    <property type="match status" value="2"/>
</dbReference>
<organism evidence="11 12">
    <name type="scientific">Hypsibius exemplaris</name>
    <name type="common">Freshwater tardigrade</name>
    <dbReference type="NCBI Taxonomy" id="2072580"/>
    <lineage>
        <taxon>Eukaryota</taxon>
        <taxon>Metazoa</taxon>
        <taxon>Ecdysozoa</taxon>
        <taxon>Tardigrada</taxon>
        <taxon>Eutardigrada</taxon>
        <taxon>Parachela</taxon>
        <taxon>Hypsibioidea</taxon>
        <taxon>Hypsibiidae</taxon>
        <taxon>Hypsibius</taxon>
    </lineage>
</organism>
<evidence type="ECO:0000256" key="5">
    <source>
        <dbReference type="ARBA" id="ARBA00023136"/>
    </source>
</evidence>
<dbReference type="InterPro" id="IPR001170">
    <property type="entry name" value="ANPR/GUC"/>
</dbReference>
<accession>A0A1W0WR68</accession>
<dbReference type="PANTHER" id="PTHR44755">
    <property type="entry name" value="NATRIURETIC PEPTIDE RECEPTOR 3-RELATED"/>
    <property type="match status" value="1"/>
</dbReference>
<dbReference type="GO" id="GO:0016020">
    <property type="term" value="C:membrane"/>
    <property type="evidence" value="ECO:0007669"/>
    <property type="project" value="UniProtKB-SubCell"/>
</dbReference>
<evidence type="ECO:0000256" key="6">
    <source>
        <dbReference type="ARBA" id="ARBA00023170"/>
    </source>
</evidence>
<dbReference type="PRINTS" id="PR00255">
    <property type="entry name" value="NATPEPTIDER"/>
</dbReference>
<evidence type="ECO:0000256" key="8">
    <source>
        <dbReference type="SAM" id="Phobius"/>
    </source>
</evidence>
<feature type="domain" description="Receptor ligand binding region" evidence="10">
    <location>
        <begin position="70"/>
        <end position="423"/>
    </location>
</feature>
<sequence>MHRATLCPVVGIIFLSAGCFQVPVAAVQQSVDSVDIITTRARSFTTPPVVVQMGVVLSSVGTLPYDYYKMGPAIDMAVERALRDYNIRFNLILSIYDGDCSETGALGQTATAIVVNNASVILGPACTSDMIAVARLTTFYSVALITGAGNLLDASGMWPYVTRTGYNTFTQWTFFKSICDRFRWRTVFILSEEDPLNTFYKLSAEGLINFMRDAKMTPVSYPFKSKDGFSFRVAESMLDIAAVSARVIVLLMTVPKTRQFLVQAQRRGMCNGDYAFFAVDILKTDMLQGIGEGSYGWQTNDIYDQEASTAFRALFILSLRQTTKDRGFKAFEAQVRARVKTNNRAPPLEVNYYSRCFYDAVLVYAAAMQMVVDAGGNVTPDNAIAIGQLFNNNTYNLTSSSGMIFLDGNGDKLEDYQLLQMQPTNNSKTDPADTGFDVYEPFVVVAEYYGYRGNYEPLRPVRWLSADGRPVANRPECGFDGSDQKCIAEARRVLGAALGGAIAAIILAVFLGIAVNRFLIWRVEINNLDWVAAWVDIYIHQRSNSLRSINSGQHSVQLMNGEKATEMVVQAGILQFAQKRIRSAMSLEKSTRDSKGTRITNASMMKTSTIVATFRGAQVLVRPCMVDHVELTSGVRSEVRLIRTFVCENLVKFMAACIELEHVVVLGEYCSRGTLEASGRGGILGATFNYFYN</sequence>
<dbReference type="InterPro" id="IPR028082">
    <property type="entry name" value="Peripla_BP_I"/>
</dbReference>
<gene>
    <name evidence="11" type="ORF">BV898_08155</name>
</gene>
<comment type="subcellular location">
    <subcellularLocation>
        <location evidence="1">Membrane</location>
        <topology evidence="1">Single-pass type I membrane protein</topology>
    </subcellularLocation>
</comment>
<dbReference type="PANTHER" id="PTHR44755:SF8">
    <property type="entry name" value="RECEPTOR LIGAND BINDING REGION DOMAIN-CONTAINING PROTEIN"/>
    <property type="match status" value="1"/>
</dbReference>
<evidence type="ECO:0000256" key="2">
    <source>
        <dbReference type="ARBA" id="ARBA00022692"/>
    </source>
</evidence>
<evidence type="ECO:0000256" key="3">
    <source>
        <dbReference type="ARBA" id="ARBA00022729"/>
    </source>
</evidence>
<keyword evidence="3 9" id="KW-0732">Signal</keyword>
<dbReference type="AlphaFoldDB" id="A0A1W0WR68"/>
<dbReference type="InterPro" id="IPR001828">
    <property type="entry name" value="ANF_lig-bd_rcpt"/>
</dbReference>
<dbReference type="GO" id="GO:0007165">
    <property type="term" value="P:signal transduction"/>
    <property type="evidence" value="ECO:0007669"/>
    <property type="project" value="TreeGrafter"/>
</dbReference>
<keyword evidence="12" id="KW-1185">Reference proteome</keyword>
<dbReference type="Pfam" id="PF01094">
    <property type="entry name" value="ANF_receptor"/>
    <property type="match status" value="1"/>
</dbReference>
<dbReference type="OrthoDB" id="302535at2759"/>
<evidence type="ECO:0000313" key="12">
    <source>
        <dbReference type="Proteomes" id="UP000192578"/>
    </source>
</evidence>
<dbReference type="CDD" id="cd06352">
    <property type="entry name" value="PBP1_NPR_GC-like"/>
    <property type="match status" value="1"/>
</dbReference>
<evidence type="ECO:0000256" key="7">
    <source>
        <dbReference type="ARBA" id="ARBA00023180"/>
    </source>
</evidence>
<keyword evidence="6 11" id="KW-0675">Receptor</keyword>
<evidence type="ECO:0000259" key="10">
    <source>
        <dbReference type="Pfam" id="PF01094"/>
    </source>
</evidence>